<feature type="domain" description="SCP" evidence="3">
    <location>
        <begin position="7"/>
        <end position="142"/>
    </location>
</feature>
<dbReference type="OrthoDB" id="337038at2759"/>
<evidence type="ECO:0000256" key="1">
    <source>
        <dbReference type="ARBA" id="ARBA00004613"/>
    </source>
</evidence>
<organism evidence="4 5">
    <name type="scientific">Chironomus riparius</name>
    <dbReference type="NCBI Taxonomy" id="315576"/>
    <lineage>
        <taxon>Eukaryota</taxon>
        <taxon>Metazoa</taxon>
        <taxon>Ecdysozoa</taxon>
        <taxon>Arthropoda</taxon>
        <taxon>Hexapoda</taxon>
        <taxon>Insecta</taxon>
        <taxon>Pterygota</taxon>
        <taxon>Neoptera</taxon>
        <taxon>Endopterygota</taxon>
        <taxon>Diptera</taxon>
        <taxon>Nematocera</taxon>
        <taxon>Chironomoidea</taxon>
        <taxon>Chironomidae</taxon>
        <taxon>Chironominae</taxon>
        <taxon>Chironomus</taxon>
    </lineage>
</organism>
<comment type="subcellular location">
    <subcellularLocation>
        <location evidence="1">Secreted</location>
    </subcellularLocation>
</comment>
<dbReference type="InterPro" id="IPR018244">
    <property type="entry name" value="Allrgn_V5/Tpx1_CS"/>
</dbReference>
<evidence type="ECO:0000259" key="3">
    <source>
        <dbReference type="SMART" id="SM00198"/>
    </source>
</evidence>
<accession>A0A9N9WT65</accession>
<dbReference type="CDD" id="cd05382">
    <property type="entry name" value="CAP_GAPR1-like"/>
    <property type="match status" value="1"/>
</dbReference>
<sequence>MGSNVSEFQVQCLKAHNEYRSKHKVTPLKLSKELCSYAQEWAEHLASKSVMQHRNQQKYGENIYYFFSTDPNHVVEGKDPVDSWYEEIKQHKFGMEPKTTGTGHFTQVVWKECKELGIGVKKNAKGQVFVVCNYNPPGNYIGNYASNVPPVGGF</sequence>
<dbReference type="PRINTS" id="PR00837">
    <property type="entry name" value="V5TPXLIKE"/>
</dbReference>
<reference evidence="4" key="2">
    <citation type="submission" date="2022-10" db="EMBL/GenBank/DDBJ databases">
        <authorList>
            <consortium name="ENA_rothamsted_submissions"/>
            <consortium name="culmorum"/>
            <person name="King R."/>
        </authorList>
    </citation>
    <scope>NUCLEOTIDE SEQUENCE</scope>
</reference>
<dbReference type="Pfam" id="PF00188">
    <property type="entry name" value="CAP"/>
    <property type="match status" value="1"/>
</dbReference>
<reference evidence="4" key="1">
    <citation type="submission" date="2022-01" db="EMBL/GenBank/DDBJ databases">
        <authorList>
            <person name="King R."/>
        </authorList>
    </citation>
    <scope>NUCLEOTIDE SEQUENCE</scope>
</reference>
<gene>
    <name evidence="4" type="ORF">CHIRRI_LOCUS7843</name>
</gene>
<dbReference type="InterPro" id="IPR034113">
    <property type="entry name" value="SCP_GAPR1-like"/>
</dbReference>
<keyword evidence="5" id="KW-1185">Reference proteome</keyword>
<dbReference type="SUPFAM" id="SSF55797">
    <property type="entry name" value="PR-1-like"/>
    <property type="match status" value="1"/>
</dbReference>
<evidence type="ECO:0000313" key="5">
    <source>
        <dbReference type="Proteomes" id="UP001153620"/>
    </source>
</evidence>
<dbReference type="Gene3D" id="3.40.33.10">
    <property type="entry name" value="CAP"/>
    <property type="match status" value="1"/>
</dbReference>
<dbReference type="Proteomes" id="UP001153620">
    <property type="component" value="Chromosome 2"/>
</dbReference>
<dbReference type="GO" id="GO:0005576">
    <property type="term" value="C:extracellular region"/>
    <property type="evidence" value="ECO:0007669"/>
    <property type="project" value="UniProtKB-SubCell"/>
</dbReference>
<dbReference type="FunFam" id="3.40.33.10:FF:000002">
    <property type="entry name" value="Golgi-associated plant pathogenesis-related protein 1"/>
    <property type="match status" value="1"/>
</dbReference>
<dbReference type="SMART" id="SM00198">
    <property type="entry name" value="SCP"/>
    <property type="match status" value="1"/>
</dbReference>
<keyword evidence="2" id="KW-0964">Secreted</keyword>
<evidence type="ECO:0000313" key="4">
    <source>
        <dbReference type="EMBL" id="CAG9804966.1"/>
    </source>
</evidence>
<name>A0A9N9WT65_9DIPT</name>
<dbReference type="InterPro" id="IPR035940">
    <property type="entry name" value="CAP_sf"/>
</dbReference>
<dbReference type="InterPro" id="IPR014044">
    <property type="entry name" value="CAP_dom"/>
</dbReference>
<dbReference type="EMBL" id="OU895878">
    <property type="protein sequence ID" value="CAG9804966.1"/>
    <property type="molecule type" value="Genomic_DNA"/>
</dbReference>
<proteinExistence type="predicted"/>
<evidence type="ECO:0000256" key="2">
    <source>
        <dbReference type="ARBA" id="ARBA00022525"/>
    </source>
</evidence>
<dbReference type="PANTHER" id="PTHR10334">
    <property type="entry name" value="CYSTEINE-RICH SECRETORY PROTEIN-RELATED"/>
    <property type="match status" value="1"/>
</dbReference>
<dbReference type="AlphaFoldDB" id="A0A9N9WT65"/>
<protein>
    <recommendedName>
        <fullName evidence="3">SCP domain-containing protein</fullName>
    </recommendedName>
</protein>
<dbReference type="InterPro" id="IPR001283">
    <property type="entry name" value="CRISP-related"/>
</dbReference>
<dbReference type="PROSITE" id="PS01010">
    <property type="entry name" value="CRISP_2"/>
    <property type="match status" value="1"/>
</dbReference>